<dbReference type="Pfam" id="PF03092">
    <property type="entry name" value="BT1"/>
    <property type="match status" value="2"/>
</dbReference>
<evidence type="ECO:0008006" key="10">
    <source>
        <dbReference type="Google" id="ProtNLM"/>
    </source>
</evidence>
<keyword evidence="4 7" id="KW-0812">Transmembrane</keyword>
<dbReference type="RefSeq" id="XP_009528217.1">
    <property type="nucleotide sequence ID" value="XM_009529922.1"/>
</dbReference>
<feature type="transmembrane region" description="Helical" evidence="7">
    <location>
        <begin position="390"/>
        <end position="412"/>
    </location>
</feature>
<gene>
    <name evidence="8" type="ORF">PHYSODRAFT_505359</name>
</gene>
<evidence type="ECO:0000256" key="5">
    <source>
        <dbReference type="ARBA" id="ARBA00022989"/>
    </source>
</evidence>
<feature type="transmembrane region" description="Helical" evidence="7">
    <location>
        <begin position="432"/>
        <end position="449"/>
    </location>
</feature>
<keyword evidence="5 7" id="KW-1133">Transmembrane helix</keyword>
<comment type="similarity">
    <text evidence="2">Belongs to the major facilitator superfamily. Folate-biopterin transporter (TC 2.A.71) family.</text>
</comment>
<feature type="transmembrane region" description="Helical" evidence="7">
    <location>
        <begin position="320"/>
        <end position="339"/>
    </location>
</feature>
<feature type="transmembrane region" description="Helical" evidence="7">
    <location>
        <begin position="145"/>
        <end position="166"/>
    </location>
</feature>
<evidence type="ECO:0000256" key="6">
    <source>
        <dbReference type="ARBA" id="ARBA00023136"/>
    </source>
</evidence>
<dbReference type="Proteomes" id="UP000002640">
    <property type="component" value="Unassembled WGS sequence"/>
</dbReference>
<keyword evidence="9" id="KW-1185">Reference proteome</keyword>
<accession>G4ZJY6</accession>
<dbReference type="InterPro" id="IPR036259">
    <property type="entry name" value="MFS_trans_sf"/>
</dbReference>
<dbReference type="OMA" id="CDAREIT"/>
<dbReference type="Gene3D" id="1.20.1250.20">
    <property type="entry name" value="MFS general substrate transporter like domains"/>
    <property type="match status" value="1"/>
</dbReference>
<feature type="transmembrane region" description="Helical" evidence="7">
    <location>
        <begin position="241"/>
        <end position="262"/>
    </location>
</feature>
<evidence type="ECO:0000313" key="8">
    <source>
        <dbReference type="EMBL" id="EGZ14468.1"/>
    </source>
</evidence>
<keyword evidence="6 7" id="KW-0472">Membrane</keyword>
<name>G4ZJY6_PHYSP</name>
<feature type="transmembrane region" description="Helical" evidence="7">
    <location>
        <begin position="499"/>
        <end position="519"/>
    </location>
</feature>
<dbReference type="EMBL" id="JH159155">
    <property type="protein sequence ID" value="EGZ14468.1"/>
    <property type="molecule type" value="Genomic_DNA"/>
</dbReference>
<feature type="transmembrane region" description="Helical" evidence="7">
    <location>
        <begin position="359"/>
        <end position="378"/>
    </location>
</feature>
<dbReference type="STRING" id="1094619.G4ZJY6"/>
<dbReference type="InParanoid" id="G4ZJY6"/>
<dbReference type="PANTHER" id="PTHR31585:SF5">
    <property type="entry name" value="RNA-BINDING S4 DOMAIN-CONTAINING PROTEIN"/>
    <property type="match status" value="1"/>
</dbReference>
<feature type="transmembrane region" description="Helical" evidence="7">
    <location>
        <begin position="277"/>
        <end position="299"/>
    </location>
</feature>
<feature type="transmembrane region" description="Helical" evidence="7">
    <location>
        <begin position="456"/>
        <end position="479"/>
    </location>
</feature>
<sequence>MPTTFAGGHGINNQDLDIPKRLSFVSGTSQPKDIEDGSYVGAKTPERVPIGALPPGGEDGAIREGGMPVLTSKENLGLLFEYAAVGLVYGLLPETIYPFMQEYLNCSGAQVTAASQLVVLPWSFKVFYGILTDCRPICGYRRRPYMMIGWGICFAMLLVMCIMPIGKPYFTNVDDREVDIADYTPELEARINYDAPSEGAKYVMLMFFAAFGYVMADVSADSITVELAQREPLEKRGKTQSCIYAVRTVMVIVGQFLTGFFFNGKEYGGDFNFSLSFPQLMIIVAVLMLPVFPTTWYYIKEEKREAANFKEYISSFWDLLCSRAVYQVIAYNFFSHIFADITYTGSSPVQKYMVGVTPINNTISNILSNLLFMIGIMVTSKWGLHWNWRWMIVVTGAVVIVVDCTITMIVIWDIFRNQWFWLGPPIAVQLPYGVGWIISTFVTVELAGLGNEAAVYGLLTTVTNVAAPFGSALTLVINAPFNITNKRIQQDDHSIRMDLTYTIIIMYAMTIFAWVFLPLLPKQKEDTQRLLRKGGHSKLIGGVTVAYLSFAIVWSVMTNIMAIFESTACLVIAGGTGC</sequence>
<evidence type="ECO:0000256" key="4">
    <source>
        <dbReference type="ARBA" id="ARBA00022692"/>
    </source>
</evidence>
<feature type="transmembrane region" description="Helical" evidence="7">
    <location>
        <begin position="202"/>
        <end position="220"/>
    </location>
</feature>
<keyword evidence="3" id="KW-0813">Transport</keyword>
<dbReference type="InterPro" id="IPR039309">
    <property type="entry name" value="BT1"/>
</dbReference>
<dbReference type="AlphaFoldDB" id="G4ZJY6"/>
<dbReference type="SUPFAM" id="SSF103473">
    <property type="entry name" value="MFS general substrate transporter"/>
    <property type="match status" value="1"/>
</dbReference>
<reference evidence="8 9" key="1">
    <citation type="journal article" date="2006" name="Science">
        <title>Phytophthora genome sequences uncover evolutionary origins and mechanisms of pathogenesis.</title>
        <authorList>
            <person name="Tyler B.M."/>
            <person name="Tripathy S."/>
            <person name="Zhang X."/>
            <person name="Dehal P."/>
            <person name="Jiang R.H."/>
            <person name="Aerts A."/>
            <person name="Arredondo F.D."/>
            <person name="Baxter L."/>
            <person name="Bensasson D."/>
            <person name="Beynon J.L."/>
            <person name="Chapman J."/>
            <person name="Damasceno C.M."/>
            <person name="Dorrance A.E."/>
            <person name="Dou D."/>
            <person name="Dickerman A.W."/>
            <person name="Dubchak I.L."/>
            <person name="Garbelotto M."/>
            <person name="Gijzen M."/>
            <person name="Gordon S.G."/>
            <person name="Govers F."/>
            <person name="Grunwald N.J."/>
            <person name="Huang W."/>
            <person name="Ivors K.L."/>
            <person name="Jones R.W."/>
            <person name="Kamoun S."/>
            <person name="Krampis K."/>
            <person name="Lamour K.H."/>
            <person name="Lee M.K."/>
            <person name="McDonald W.H."/>
            <person name="Medina M."/>
            <person name="Meijer H.J."/>
            <person name="Nordberg E.K."/>
            <person name="Maclean D.J."/>
            <person name="Ospina-Giraldo M.D."/>
            <person name="Morris P.F."/>
            <person name="Phuntumart V."/>
            <person name="Putnam N.H."/>
            <person name="Rash S."/>
            <person name="Rose J.K."/>
            <person name="Sakihama Y."/>
            <person name="Salamov A.A."/>
            <person name="Savidor A."/>
            <person name="Scheuring C.F."/>
            <person name="Smith B.M."/>
            <person name="Sobral B.W."/>
            <person name="Terry A."/>
            <person name="Torto-Alalibo T.A."/>
            <person name="Win J."/>
            <person name="Xu Z."/>
            <person name="Zhang H."/>
            <person name="Grigoriev I.V."/>
            <person name="Rokhsar D.S."/>
            <person name="Boore J.L."/>
        </authorList>
    </citation>
    <scope>NUCLEOTIDE SEQUENCE [LARGE SCALE GENOMIC DNA]</scope>
    <source>
        <strain evidence="8 9">P6497</strain>
    </source>
</reference>
<evidence type="ECO:0000313" key="9">
    <source>
        <dbReference type="Proteomes" id="UP000002640"/>
    </source>
</evidence>
<dbReference type="GO" id="GO:0016020">
    <property type="term" value="C:membrane"/>
    <property type="evidence" value="ECO:0007669"/>
    <property type="project" value="UniProtKB-SubCell"/>
</dbReference>
<feature type="transmembrane region" description="Helical" evidence="7">
    <location>
        <begin position="539"/>
        <end position="557"/>
    </location>
</feature>
<dbReference type="GeneID" id="20658478"/>
<evidence type="ECO:0000256" key="1">
    <source>
        <dbReference type="ARBA" id="ARBA00004141"/>
    </source>
</evidence>
<organism evidence="8 9">
    <name type="scientific">Phytophthora sojae (strain P6497)</name>
    <name type="common">Soybean stem and root rot agent</name>
    <name type="synonym">Phytophthora megasperma f. sp. glycines</name>
    <dbReference type="NCBI Taxonomy" id="1094619"/>
    <lineage>
        <taxon>Eukaryota</taxon>
        <taxon>Sar</taxon>
        <taxon>Stramenopiles</taxon>
        <taxon>Oomycota</taxon>
        <taxon>Peronosporomycetes</taxon>
        <taxon>Peronosporales</taxon>
        <taxon>Peronosporaceae</taxon>
        <taxon>Phytophthora</taxon>
    </lineage>
</organism>
<evidence type="ECO:0000256" key="3">
    <source>
        <dbReference type="ARBA" id="ARBA00022448"/>
    </source>
</evidence>
<proteinExistence type="inferred from homology"/>
<comment type="subcellular location">
    <subcellularLocation>
        <location evidence="1">Membrane</location>
        <topology evidence="1">Multi-pass membrane protein</topology>
    </subcellularLocation>
</comment>
<dbReference type="KEGG" id="psoj:PHYSODRAFT_505359"/>
<protein>
    <recommendedName>
        <fullName evidence="10">Folate-Biopterin Transporter (FBT) family</fullName>
    </recommendedName>
</protein>
<evidence type="ECO:0000256" key="2">
    <source>
        <dbReference type="ARBA" id="ARBA00007015"/>
    </source>
</evidence>
<dbReference type="PANTHER" id="PTHR31585">
    <property type="entry name" value="FOLATE-BIOPTERIN TRANSPORTER 1, CHLOROPLASTIC"/>
    <property type="match status" value="1"/>
</dbReference>
<evidence type="ECO:0000256" key="7">
    <source>
        <dbReference type="SAM" id="Phobius"/>
    </source>
</evidence>